<feature type="domain" description="Cation/H(+) antiporter C-terminal" evidence="13">
    <location>
        <begin position="1479"/>
        <end position="1627"/>
    </location>
</feature>
<feature type="domain" description="Cation/H(+) antiporter central" evidence="12">
    <location>
        <begin position="552"/>
        <end position="642"/>
    </location>
</feature>
<dbReference type="EMBL" id="JADBGQ010000008">
    <property type="protein sequence ID" value="KAG5387422.1"/>
    <property type="molecule type" value="Genomic_DNA"/>
</dbReference>
<feature type="transmembrane region" description="Helical" evidence="10">
    <location>
        <begin position="1112"/>
        <end position="1128"/>
    </location>
</feature>
<dbReference type="InterPro" id="IPR038770">
    <property type="entry name" value="Na+/solute_symporter_sf"/>
</dbReference>
<proteinExistence type="inferred from homology"/>
<feature type="transmembrane region" description="Helical" evidence="10">
    <location>
        <begin position="1938"/>
        <end position="1971"/>
    </location>
</feature>
<feature type="transmembrane region" description="Helical" evidence="10">
    <location>
        <begin position="409"/>
        <end position="429"/>
    </location>
</feature>
<evidence type="ECO:0008006" key="16">
    <source>
        <dbReference type="Google" id="ProtNLM"/>
    </source>
</evidence>
<evidence type="ECO:0000313" key="14">
    <source>
        <dbReference type="EMBL" id="KAG5387422.1"/>
    </source>
</evidence>
<keyword evidence="7" id="KW-0406">Ion transport</keyword>
<keyword evidence="5" id="KW-0630">Potassium</keyword>
<feature type="transmembrane region" description="Helical" evidence="10">
    <location>
        <begin position="61"/>
        <end position="79"/>
    </location>
</feature>
<organism evidence="14 15">
    <name type="scientific">Brassica rapa subsp. trilocularis</name>
    <dbReference type="NCBI Taxonomy" id="1813537"/>
    <lineage>
        <taxon>Eukaryota</taxon>
        <taxon>Viridiplantae</taxon>
        <taxon>Streptophyta</taxon>
        <taxon>Embryophyta</taxon>
        <taxon>Tracheophyta</taxon>
        <taxon>Spermatophyta</taxon>
        <taxon>Magnoliopsida</taxon>
        <taxon>eudicotyledons</taxon>
        <taxon>Gunneridae</taxon>
        <taxon>Pentapetalae</taxon>
        <taxon>rosids</taxon>
        <taxon>malvids</taxon>
        <taxon>Brassicales</taxon>
        <taxon>Brassicaceae</taxon>
        <taxon>Brassiceae</taxon>
        <taxon>Brassica</taxon>
    </lineage>
</organism>
<feature type="transmembrane region" description="Helical" evidence="10">
    <location>
        <begin position="1840"/>
        <end position="1860"/>
    </location>
</feature>
<dbReference type="InterPro" id="IPR057291">
    <property type="entry name" value="CHX17_2nd"/>
</dbReference>
<feature type="transmembrane region" description="Helical" evidence="10">
    <location>
        <begin position="156"/>
        <end position="175"/>
    </location>
</feature>
<comment type="subcellular location">
    <subcellularLocation>
        <location evidence="1">Membrane</location>
        <topology evidence="1">Multi-pass membrane protein</topology>
    </subcellularLocation>
</comment>
<feature type="transmembrane region" description="Helical" evidence="10">
    <location>
        <begin position="1165"/>
        <end position="1185"/>
    </location>
</feature>
<feature type="transmembrane region" description="Helical" evidence="10">
    <location>
        <begin position="195"/>
        <end position="211"/>
    </location>
</feature>
<feature type="transmembrane region" description="Helical" evidence="10">
    <location>
        <begin position="947"/>
        <end position="967"/>
    </location>
</feature>
<feature type="domain" description="Cation/H(+) antiporter C-terminal" evidence="13">
    <location>
        <begin position="2300"/>
        <end position="2440"/>
    </location>
</feature>
<feature type="transmembrane region" description="Helical" evidence="10">
    <location>
        <begin position="1205"/>
        <end position="1224"/>
    </location>
</feature>
<feature type="transmembrane region" description="Helical" evidence="10">
    <location>
        <begin position="1078"/>
        <end position="1100"/>
    </location>
</feature>
<dbReference type="InterPro" id="IPR006153">
    <property type="entry name" value="Cation/H_exchanger_TM"/>
</dbReference>
<gene>
    <name evidence="14" type="primary">A09p080070.1_BraROA</name>
    <name evidence="14" type="ORF">IGI04_038892</name>
</gene>
<evidence type="ECO:0000256" key="6">
    <source>
        <dbReference type="ARBA" id="ARBA00022989"/>
    </source>
</evidence>
<sequence>MDSFNVTFWNEVTSRGYCFSDDGTKFCEKLPIVVSSSGVWEEYLLPSGTGLLIWDYDLPRLEAVIVLVLCLWNFIYFLLKKIRLPVPRITSMMLAGAALSQTSLFPNDWLVQRIFFPDDLRPKVPDTVGAFAFVFYWFLEGVKMDVRMIKRTGSKAVFTGIVTVLFPIFTANIVFGSLRETGGKNLTGVEYRTIIFMQSISAFTGISRLIRDLEIDHSEFGRIVLSTAMVADATGVGINVVALFAWSDWRVSAVQGVGVVGFVIVLVWIFRPLMLLVVRRTPEERPVKDYVIYIIIILSFFSFEYLKMLHFFPAIGPFLLGLCVPHGPPLGSALVQKFESFNTGILLPLFLFFPMLQIDGPWLVEEVQRLRNHDGQMYEALSIIVVVSASKMFFTTIPPLLAKMPLTDSFVMSLILSNKGFVEMCYFMYAVEKQSLQVKSFTTLALMILFSSTVLPVVIHYLYDGSSRFICFQKRNLMSLKLGSEKKFLTCIHKSDHISGVINFLEQAFPLEDSLLTCNVLNLIELVGLDNPLFISHQMQKAEPGGRSYSTNVLIAFDEFKHFWKSITVELFTSISNPKYMHQEIYSLALDKQVSFIMLPFHKIWSLDHTTVVSDDVMRRNVNINVLSQAPCSVGVLVHRQKLVSAQKREPIFKVCAIFVGGKDDREALAMGKHMMRNQKVRLTVLKLVPGTVVGMTTGWDQMLDTAELKETLRNSITPSEGEHNFVEYLEETVDDGSDTSRILLSIASAFDLFVVGRSSGMGTDVTRALSEWTEFDELGVIGDLLVSSDFPQRGSVLVVQQQQNVAYFDPKANLRQFSVYLPKMDQRVHMDYLDVAWRGYKEDKNTSLFCETHPFTLNSHGVWERLVDKSRGLSFWEYPLPNLEIIILSTFVLWRLFEFSCNKMGLRVPRFTHMMIAGVILGKTCHLSSTSWLHNIYFPDDSRPKIAETLGAFGFLLYWFLKGVTMDAGTGSKMGKKASVIGFTTMFVPLVCGNIMFRLRKRRGHITLLTTEYRLLMFLQSISAFTSIDTLLRDLKIKHSEFGRIALSGAMVTDMMAFIATFLNAMHWEGYEGLVQTIFSCFFFACMVYVVRPAMYWVIKQTPEGRPVKDIYIYLILALAFFSFKYFEMVGLFGPAGSFVLGLTVPHGYPLGSTFVQKFESFNLGVIFPLFGSLTMMQLDISWLLKEFVNIARMEGQLYEAVSLILSVNVTKFIASTIAAYAFKMPLRDSFALALVYGNKGVFELSYFTYAVEIKKVTPEVFTIIATFIFLNSIFIPMALELVHDPTKRFKCYQKRNMVILKDGGELQSLVCIYKPDHITSMISLSGAFNPSEYSPMACNVLHLIELMGQASPMFISHQLQQPEPGSISCSDSVISSFRSFHKQFFEYISLDIFTSVSMSKHMHEDICWLALSRSLYLILLPFHRTWSVDRSTVISNDDKLRMININVLRRAPCSVGVFIYRKPIVEHHMAEYDSKICLIFNDGKDDREALAVTNRMRLTEKRISLTIIRFIPKISEIENQYLGENFQMVSLKETVTNIIGFDVKENDDYVTYIDTTVSDGSETSKILRSMANDYDLFVVGRSSGVGTEVTNGISEWAEFDELGPIGDLLASHEFPSRASVLVVQKQEYIHSAKSKRGIFIDKKLFQMDAQEETWHKGMLEAHMKREEMGKNMICDVSPHIMLNSRGAWEKLASGSEGLPFWEYPLPKLEIIILSTFISWRFFDILFKKLGVPIPRFTSMMLVGAVLSESFQPMQISWFRHIFIPDDYMPNVAETIGTFAFTLNWFLRGVTTNVSMLKKSKTKSTAIGVTSMIIPWYIGKIVYSSREKSSILTMTRMEYSISIFTMSMAPFTCINMLLTDLKVVHTEFGQIAQSSAMVIDVLAFAMSVWANVSYSYRIGMRMGVALMIFFVFLYLVRQAMLWVVRHTPEGTPVKSIYLYIGLLLAYLSHIYWTRFLFFGPLGAFVLGLAIPDGPPLGSVFIKKFDSFNEGIFLPLFGSFTMMKLDWSFLIKEIGSGKFLHGHTYECFSFLLVLYVAKFVTSFLSAIAARMPLRDSVILSIIMGTKSSFELAYVLQAFEKEIISLEIFSLMGIYILANSLLTPMAIHFLYDRAKRFACYGRRSLKHKSELQLLVCINKPDNITSMINLLRATAPSKDSPVSCCVLHLLELVGKATPTFISHQLQKPKPGSRSYSENVISSFQLFQEINQDYTSIHIFTSLTSAKEMHEHICWFALDKISYLILLSFHRTWGANGYGVTSDDQTLRHLNRNVLKRAPCSVGILVYRKPLWQPKSIESPCRVCLVYVGGNDDKEALALADHMRGNQNVSITVLTLIPISKTEEGSESSQSQMVDTCQVEEKPGDSSITYIVRMVEDGNKTSEILHSVAYDYDMFLVGRSSGMGTAVTKGLGDWMEFDELGVIGDLIASEDFPSRASVLVIQQQE</sequence>
<feature type="transmembrane region" description="Helical" evidence="10">
    <location>
        <begin position="2057"/>
        <end position="2075"/>
    </location>
</feature>
<keyword evidence="8 10" id="KW-0472">Membrane</keyword>
<feature type="transmembrane region" description="Helical" evidence="10">
    <location>
        <begin position="2030"/>
        <end position="2051"/>
    </location>
</feature>
<evidence type="ECO:0000256" key="1">
    <source>
        <dbReference type="ARBA" id="ARBA00004141"/>
    </source>
</evidence>
<dbReference type="Pfam" id="PF00999">
    <property type="entry name" value="Na_H_Exchanger"/>
    <property type="match status" value="3"/>
</dbReference>
<keyword evidence="15" id="KW-1185">Reference proteome</keyword>
<protein>
    <recommendedName>
        <fullName evidence="16">Cation/H+ exchanger domain-containing protein</fullName>
    </recommendedName>
</protein>
<feature type="transmembrane region" description="Helical" evidence="10">
    <location>
        <begin position="979"/>
        <end position="998"/>
    </location>
</feature>
<keyword evidence="2" id="KW-0813">Transport</keyword>
<feature type="domain" description="Cation/H+ exchanger transmembrane" evidence="11">
    <location>
        <begin position="1722"/>
        <end position="2108"/>
    </location>
</feature>
<evidence type="ECO:0000256" key="8">
    <source>
        <dbReference type="ARBA" id="ARBA00023136"/>
    </source>
</evidence>
<dbReference type="Proteomes" id="UP000823674">
    <property type="component" value="Chromosome A09"/>
</dbReference>
<evidence type="ECO:0000313" key="15">
    <source>
        <dbReference type="Proteomes" id="UP000823674"/>
    </source>
</evidence>
<feature type="transmembrane region" description="Helical" evidence="10">
    <location>
        <begin position="441"/>
        <end position="463"/>
    </location>
</feature>
<feature type="transmembrane region" description="Helical" evidence="10">
    <location>
        <begin position="1231"/>
        <end position="1251"/>
    </location>
</feature>
<evidence type="ECO:0000259" key="12">
    <source>
        <dbReference type="Pfam" id="PF23256"/>
    </source>
</evidence>
<feature type="transmembrane region" description="Helical" evidence="10">
    <location>
        <begin position="376"/>
        <end position="397"/>
    </location>
</feature>
<feature type="transmembrane region" description="Helical" evidence="10">
    <location>
        <begin position="2087"/>
        <end position="2110"/>
    </location>
</feature>
<comment type="similarity">
    <text evidence="9">Belongs to the monovalent cation:proton antiporter 2 (CPA2) transporter (TC 2.A.37) family. CHX (TC 2.A.37.4) subfamily.</text>
</comment>
<feature type="transmembrane region" description="Helical" evidence="10">
    <location>
        <begin position="223"/>
        <end position="247"/>
    </location>
</feature>
<feature type="transmembrane region" description="Helical" evidence="10">
    <location>
        <begin position="290"/>
        <end position="312"/>
    </location>
</feature>
<feature type="domain" description="Cation/H+ exchanger transmembrane" evidence="11">
    <location>
        <begin position="72"/>
        <end position="460"/>
    </location>
</feature>
<evidence type="ECO:0000259" key="11">
    <source>
        <dbReference type="Pfam" id="PF00999"/>
    </source>
</evidence>
<evidence type="ECO:0000256" key="5">
    <source>
        <dbReference type="ARBA" id="ARBA00022958"/>
    </source>
</evidence>
<name>A0ABQ7LLI6_BRACM</name>
<feature type="transmembrane region" description="Helical" evidence="10">
    <location>
        <begin position="876"/>
        <end position="895"/>
    </location>
</feature>
<keyword evidence="3" id="KW-0633">Potassium transport</keyword>
<dbReference type="Gene3D" id="1.20.1530.20">
    <property type="match status" value="3"/>
</dbReference>
<feature type="transmembrane region" description="Helical" evidence="10">
    <location>
        <begin position="1803"/>
        <end position="1820"/>
    </location>
</feature>
<feature type="transmembrane region" description="Helical" evidence="10">
    <location>
        <begin position="916"/>
        <end position="935"/>
    </location>
</feature>
<dbReference type="InterPro" id="IPR057290">
    <property type="entry name" value="CHX17_C"/>
</dbReference>
<dbReference type="Pfam" id="PF23256">
    <property type="entry name" value="CHX17_2nd"/>
    <property type="match status" value="1"/>
</dbReference>
<evidence type="ECO:0000256" key="2">
    <source>
        <dbReference type="ARBA" id="ARBA00022448"/>
    </source>
</evidence>
<dbReference type="Pfam" id="PF23259">
    <property type="entry name" value="CHX17_C"/>
    <property type="match status" value="3"/>
</dbReference>
<evidence type="ECO:0000256" key="10">
    <source>
        <dbReference type="SAM" id="Phobius"/>
    </source>
</evidence>
<dbReference type="PANTHER" id="PTHR32468:SF73">
    <property type="entry name" value="CATION_H(+) ANTIPORTER 6A-RELATED"/>
    <property type="match status" value="1"/>
</dbReference>
<feature type="transmembrane region" description="Helical" evidence="10">
    <location>
        <begin position="1263"/>
        <end position="1284"/>
    </location>
</feature>
<feature type="domain" description="Cation/H+ exchanger transmembrane" evidence="11">
    <location>
        <begin position="907"/>
        <end position="1280"/>
    </location>
</feature>
<dbReference type="InterPro" id="IPR050794">
    <property type="entry name" value="CPA2_transporter"/>
</dbReference>
<evidence type="ECO:0000259" key="13">
    <source>
        <dbReference type="Pfam" id="PF23259"/>
    </source>
</evidence>
<feature type="domain" description="Cation/H(+) antiporter C-terminal" evidence="13">
    <location>
        <begin position="655"/>
        <end position="803"/>
    </location>
</feature>
<evidence type="ECO:0000256" key="4">
    <source>
        <dbReference type="ARBA" id="ARBA00022692"/>
    </source>
</evidence>
<keyword evidence="4 10" id="KW-0812">Transmembrane</keyword>
<feature type="transmembrane region" description="Helical" evidence="10">
    <location>
        <begin position="253"/>
        <end position="278"/>
    </location>
</feature>
<evidence type="ECO:0000256" key="3">
    <source>
        <dbReference type="ARBA" id="ARBA00022538"/>
    </source>
</evidence>
<comment type="caution">
    <text evidence="14">The sequence shown here is derived from an EMBL/GenBank/DDBJ whole genome shotgun (WGS) entry which is preliminary data.</text>
</comment>
<feature type="transmembrane region" description="Helical" evidence="10">
    <location>
        <begin position="1899"/>
        <end position="1917"/>
    </location>
</feature>
<feature type="transmembrane region" description="Helical" evidence="10">
    <location>
        <begin position="1045"/>
        <end position="1066"/>
    </location>
</feature>
<reference evidence="14 15" key="1">
    <citation type="submission" date="2021-03" db="EMBL/GenBank/DDBJ databases">
        <authorList>
            <person name="King G.J."/>
            <person name="Bancroft I."/>
            <person name="Baten A."/>
            <person name="Bloomfield J."/>
            <person name="Borpatragohain P."/>
            <person name="He Z."/>
            <person name="Irish N."/>
            <person name="Irwin J."/>
            <person name="Liu K."/>
            <person name="Mauleon R.P."/>
            <person name="Moore J."/>
            <person name="Morris R."/>
            <person name="Ostergaard L."/>
            <person name="Wang B."/>
            <person name="Wells R."/>
        </authorList>
    </citation>
    <scope>NUCLEOTIDE SEQUENCE [LARGE SCALE GENOMIC DNA]</scope>
    <source>
        <strain evidence="14">R-o-18</strain>
        <tissue evidence="14">Leaf</tissue>
    </source>
</reference>
<keyword evidence="6 10" id="KW-1133">Transmembrane helix</keyword>
<dbReference type="PANTHER" id="PTHR32468">
    <property type="entry name" value="CATION/H + ANTIPORTER"/>
    <property type="match status" value="1"/>
</dbReference>
<evidence type="ECO:0000256" key="9">
    <source>
        <dbReference type="ARBA" id="ARBA00038341"/>
    </source>
</evidence>
<evidence type="ECO:0000256" key="7">
    <source>
        <dbReference type="ARBA" id="ARBA00023065"/>
    </source>
</evidence>
<accession>A0ABQ7LLI6</accession>